<protein>
    <recommendedName>
        <fullName evidence="4">Spore coat protein U-like protein</fullName>
    </recommendedName>
</protein>
<feature type="chain" id="PRO_5045417668" description="Spore coat protein U-like protein" evidence="1">
    <location>
        <begin position="28"/>
        <end position="75"/>
    </location>
</feature>
<organism evidence="2 3">
    <name type="scientific">Massilia jejuensis</name>
    <dbReference type="NCBI Taxonomy" id="648894"/>
    <lineage>
        <taxon>Bacteria</taxon>
        <taxon>Pseudomonadati</taxon>
        <taxon>Pseudomonadota</taxon>
        <taxon>Betaproteobacteria</taxon>
        <taxon>Burkholderiales</taxon>
        <taxon>Oxalobacteraceae</taxon>
        <taxon>Telluria group</taxon>
        <taxon>Massilia</taxon>
    </lineage>
</organism>
<gene>
    <name evidence="2" type="ORF">ACFPOU_02940</name>
</gene>
<evidence type="ECO:0000256" key="1">
    <source>
        <dbReference type="SAM" id="SignalP"/>
    </source>
</evidence>
<keyword evidence="3" id="KW-1185">Reference proteome</keyword>
<dbReference type="Proteomes" id="UP001596031">
    <property type="component" value="Unassembled WGS sequence"/>
</dbReference>
<evidence type="ECO:0000313" key="2">
    <source>
        <dbReference type="EMBL" id="MFC5510083.1"/>
    </source>
</evidence>
<feature type="signal peptide" evidence="1">
    <location>
        <begin position="1"/>
        <end position="27"/>
    </location>
</feature>
<comment type="caution">
    <text evidence="2">The sequence shown here is derived from an EMBL/GenBank/DDBJ whole genome shotgun (WGS) entry which is preliminary data.</text>
</comment>
<dbReference type="EMBL" id="JBHSMS010000011">
    <property type="protein sequence ID" value="MFC5510083.1"/>
    <property type="molecule type" value="Genomic_DNA"/>
</dbReference>
<evidence type="ECO:0008006" key="4">
    <source>
        <dbReference type="Google" id="ProtNLM"/>
    </source>
</evidence>
<reference evidence="3" key="1">
    <citation type="journal article" date="2019" name="Int. J. Syst. Evol. Microbiol.">
        <title>The Global Catalogue of Microorganisms (GCM) 10K type strain sequencing project: providing services to taxonomists for standard genome sequencing and annotation.</title>
        <authorList>
            <consortium name="The Broad Institute Genomics Platform"/>
            <consortium name="The Broad Institute Genome Sequencing Center for Infectious Disease"/>
            <person name="Wu L."/>
            <person name="Ma J."/>
        </authorList>
    </citation>
    <scope>NUCLEOTIDE SEQUENCE [LARGE SCALE GENOMIC DNA]</scope>
    <source>
        <strain evidence="3">CCUG 38813</strain>
    </source>
</reference>
<keyword evidence="1" id="KW-0732">Signal</keyword>
<accession>A0ABW0PDS8</accession>
<proteinExistence type="predicted"/>
<dbReference type="RefSeq" id="WP_379716961.1">
    <property type="nucleotide sequence ID" value="NZ_JBHSMS010000011.1"/>
</dbReference>
<name>A0ABW0PDS8_9BURK</name>
<sequence length="75" mass="8056">MKILEKCMHWALLALVLWLGSGESARADSCVAVMTDVVFAQVSPIAGSDYFASGPLTIKCVMSPRLPTVLFPNLS</sequence>
<evidence type="ECO:0000313" key="3">
    <source>
        <dbReference type="Proteomes" id="UP001596031"/>
    </source>
</evidence>